<dbReference type="EMBL" id="KQ435720">
    <property type="protein sequence ID" value="KOX78715.1"/>
    <property type="molecule type" value="Genomic_DNA"/>
</dbReference>
<evidence type="ECO:0000313" key="2">
    <source>
        <dbReference type="Proteomes" id="UP000053105"/>
    </source>
</evidence>
<name>A0A0M9A7B5_9HYME</name>
<dbReference type="Proteomes" id="UP000053105">
    <property type="component" value="Unassembled WGS sequence"/>
</dbReference>
<proteinExistence type="predicted"/>
<dbReference type="AlphaFoldDB" id="A0A0M9A7B5"/>
<reference evidence="1 2" key="1">
    <citation type="submission" date="2015-07" db="EMBL/GenBank/DDBJ databases">
        <title>The genome of Melipona quadrifasciata.</title>
        <authorList>
            <person name="Pan H."/>
            <person name="Kapheim K."/>
        </authorList>
    </citation>
    <scope>NUCLEOTIDE SEQUENCE [LARGE SCALE GENOMIC DNA]</scope>
    <source>
        <strain evidence="1">0111107301</strain>
        <tissue evidence="1">Whole body</tissue>
    </source>
</reference>
<protein>
    <submittedName>
        <fullName evidence="1">Uncharacterized protein</fullName>
    </submittedName>
</protein>
<evidence type="ECO:0000313" key="1">
    <source>
        <dbReference type="EMBL" id="KOX78715.1"/>
    </source>
</evidence>
<keyword evidence="2" id="KW-1185">Reference proteome</keyword>
<organism evidence="1 2">
    <name type="scientific">Melipona quadrifasciata</name>
    <dbReference type="NCBI Taxonomy" id="166423"/>
    <lineage>
        <taxon>Eukaryota</taxon>
        <taxon>Metazoa</taxon>
        <taxon>Ecdysozoa</taxon>
        <taxon>Arthropoda</taxon>
        <taxon>Hexapoda</taxon>
        <taxon>Insecta</taxon>
        <taxon>Pterygota</taxon>
        <taxon>Neoptera</taxon>
        <taxon>Endopterygota</taxon>
        <taxon>Hymenoptera</taxon>
        <taxon>Apocrita</taxon>
        <taxon>Aculeata</taxon>
        <taxon>Apoidea</taxon>
        <taxon>Anthophila</taxon>
        <taxon>Apidae</taxon>
        <taxon>Melipona</taxon>
    </lineage>
</organism>
<accession>A0A0M9A7B5</accession>
<sequence>MATVERTKAEIPEKHCRSAKTVDNLKQHWSRHILVIPRVKQETKHTEQK</sequence>
<gene>
    <name evidence="1" type="ORF">WN51_07576</name>
</gene>